<evidence type="ECO:0000313" key="7">
    <source>
        <dbReference type="EMBL" id="MFC7395546.1"/>
    </source>
</evidence>
<dbReference type="InterPro" id="IPR050367">
    <property type="entry name" value="APC_superfamily"/>
</dbReference>
<name>A0ABW2Q1N8_9BACL</name>
<evidence type="ECO:0000313" key="8">
    <source>
        <dbReference type="Proteomes" id="UP001596505"/>
    </source>
</evidence>
<feature type="transmembrane region" description="Helical" evidence="5">
    <location>
        <begin position="25"/>
        <end position="54"/>
    </location>
</feature>
<evidence type="ECO:0000256" key="2">
    <source>
        <dbReference type="ARBA" id="ARBA00022692"/>
    </source>
</evidence>
<keyword evidence="4 5" id="KW-0472">Membrane</keyword>
<accession>A0ABW2Q1N8</accession>
<dbReference type="Gene3D" id="1.20.1740.10">
    <property type="entry name" value="Amino acid/polyamine transporter I"/>
    <property type="match status" value="1"/>
</dbReference>
<evidence type="ECO:0000256" key="3">
    <source>
        <dbReference type="ARBA" id="ARBA00022989"/>
    </source>
</evidence>
<keyword evidence="2 5" id="KW-0812">Transmembrane</keyword>
<gene>
    <name evidence="7" type="ORF">ACFQRG_21795</name>
</gene>
<evidence type="ECO:0000256" key="4">
    <source>
        <dbReference type="ARBA" id="ARBA00023136"/>
    </source>
</evidence>
<dbReference type="EMBL" id="JBHTCO010000045">
    <property type="protein sequence ID" value="MFC7395546.1"/>
    <property type="molecule type" value="Genomic_DNA"/>
</dbReference>
<protein>
    <submittedName>
        <fullName evidence="7">APC family permease</fullName>
    </submittedName>
</protein>
<organism evidence="7 8">
    <name type="scientific">Scopulibacillus cellulosilyticus</name>
    <dbReference type="NCBI Taxonomy" id="2665665"/>
    <lineage>
        <taxon>Bacteria</taxon>
        <taxon>Bacillati</taxon>
        <taxon>Bacillota</taxon>
        <taxon>Bacilli</taxon>
        <taxon>Bacillales</taxon>
        <taxon>Sporolactobacillaceae</taxon>
        <taxon>Scopulibacillus</taxon>
    </lineage>
</organism>
<dbReference type="PANTHER" id="PTHR42770:SF8">
    <property type="entry name" value="PUTRESCINE IMPORTER PUUP"/>
    <property type="match status" value="1"/>
</dbReference>
<keyword evidence="8" id="KW-1185">Reference proteome</keyword>
<evidence type="ECO:0000256" key="1">
    <source>
        <dbReference type="ARBA" id="ARBA00004141"/>
    </source>
</evidence>
<evidence type="ECO:0000256" key="5">
    <source>
        <dbReference type="SAM" id="Phobius"/>
    </source>
</evidence>
<evidence type="ECO:0000259" key="6">
    <source>
        <dbReference type="Pfam" id="PF00324"/>
    </source>
</evidence>
<feature type="transmembrane region" description="Helical" evidence="5">
    <location>
        <begin position="134"/>
        <end position="154"/>
    </location>
</feature>
<dbReference type="InterPro" id="IPR004841">
    <property type="entry name" value="AA-permease/SLC12A_dom"/>
</dbReference>
<feature type="transmembrane region" description="Helical" evidence="5">
    <location>
        <begin position="60"/>
        <end position="80"/>
    </location>
</feature>
<sequence length="217" mass="24121">MSINTKSVAKNTPAKNNSAHLKRSLTLFPLLILGLSYMIPTAVFSPYGIVAVITHGRVPAAYLTALIMVAFTAYSYGRMIKAYPSSGSAYTYTQRTINPHLGFLVGWAVMLDYLFLPMLNVLASSIFLSAAIPFIPFWLWVILFTVSVTVVNILGIQVNAKISTCLILYLFLFVAIFICVADYQVMTRHIGTGSLFSMESFYYLHLSLFLLYKAPQS</sequence>
<keyword evidence="3 5" id="KW-1133">Transmembrane helix</keyword>
<comment type="subcellular location">
    <subcellularLocation>
        <location evidence="1">Membrane</location>
        <topology evidence="1">Multi-pass membrane protein</topology>
    </subcellularLocation>
</comment>
<dbReference type="PANTHER" id="PTHR42770">
    <property type="entry name" value="AMINO ACID TRANSPORTER-RELATED"/>
    <property type="match status" value="1"/>
</dbReference>
<feature type="transmembrane region" description="Helical" evidence="5">
    <location>
        <begin position="192"/>
        <end position="212"/>
    </location>
</feature>
<reference evidence="8" key="1">
    <citation type="journal article" date="2019" name="Int. J. Syst. Evol. Microbiol.">
        <title>The Global Catalogue of Microorganisms (GCM) 10K type strain sequencing project: providing services to taxonomists for standard genome sequencing and annotation.</title>
        <authorList>
            <consortium name="The Broad Institute Genomics Platform"/>
            <consortium name="The Broad Institute Genome Sequencing Center for Infectious Disease"/>
            <person name="Wu L."/>
            <person name="Ma J."/>
        </authorList>
    </citation>
    <scope>NUCLEOTIDE SEQUENCE [LARGE SCALE GENOMIC DNA]</scope>
    <source>
        <strain evidence="8">CGMCC 1.16305</strain>
    </source>
</reference>
<dbReference type="Proteomes" id="UP001596505">
    <property type="component" value="Unassembled WGS sequence"/>
</dbReference>
<proteinExistence type="predicted"/>
<feature type="domain" description="Amino acid permease/ SLC12A" evidence="6">
    <location>
        <begin position="32"/>
        <end position="185"/>
    </location>
</feature>
<feature type="transmembrane region" description="Helical" evidence="5">
    <location>
        <begin position="166"/>
        <end position="186"/>
    </location>
</feature>
<dbReference type="Pfam" id="PF00324">
    <property type="entry name" value="AA_permease"/>
    <property type="match status" value="1"/>
</dbReference>
<comment type="caution">
    <text evidence="7">The sequence shown here is derived from an EMBL/GenBank/DDBJ whole genome shotgun (WGS) entry which is preliminary data.</text>
</comment>
<feature type="transmembrane region" description="Helical" evidence="5">
    <location>
        <begin position="101"/>
        <end position="128"/>
    </location>
</feature>